<dbReference type="Proteomes" id="UP001172101">
    <property type="component" value="Unassembled WGS sequence"/>
</dbReference>
<keyword evidence="2" id="KW-0732">Signal</keyword>
<feature type="transmembrane region" description="Helical" evidence="1">
    <location>
        <begin position="339"/>
        <end position="363"/>
    </location>
</feature>
<keyword evidence="4" id="KW-1185">Reference proteome</keyword>
<dbReference type="AlphaFoldDB" id="A0AA40DZT1"/>
<dbReference type="GeneID" id="85329875"/>
<name>A0AA40DZT1_9PEZI</name>
<keyword evidence="1" id="KW-0812">Transmembrane</keyword>
<feature type="transmembrane region" description="Helical" evidence="1">
    <location>
        <begin position="383"/>
        <end position="402"/>
    </location>
</feature>
<dbReference type="PANTHER" id="PTHR35043:SF7">
    <property type="entry name" value="TRANSCRIPTION FACTOR DOMAIN-CONTAINING PROTEIN"/>
    <property type="match status" value="1"/>
</dbReference>
<dbReference type="EMBL" id="JAUIRO010000004">
    <property type="protein sequence ID" value="KAK0717483.1"/>
    <property type="molecule type" value="Genomic_DNA"/>
</dbReference>
<feature type="transmembrane region" description="Helical" evidence="1">
    <location>
        <begin position="433"/>
        <end position="453"/>
    </location>
</feature>
<feature type="transmembrane region" description="Helical" evidence="1">
    <location>
        <begin position="266"/>
        <end position="285"/>
    </location>
</feature>
<reference evidence="3" key="1">
    <citation type="submission" date="2023-06" db="EMBL/GenBank/DDBJ databases">
        <title>Genome-scale phylogeny and comparative genomics of the fungal order Sordariales.</title>
        <authorList>
            <consortium name="Lawrence Berkeley National Laboratory"/>
            <person name="Hensen N."/>
            <person name="Bonometti L."/>
            <person name="Westerberg I."/>
            <person name="Brannstrom I.O."/>
            <person name="Guillou S."/>
            <person name="Cros-Aarteil S."/>
            <person name="Calhoun S."/>
            <person name="Haridas S."/>
            <person name="Kuo A."/>
            <person name="Mondo S."/>
            <person name="Pangilinan J."/>
            <person name="Riley R."/>
            <person name="LaButti K."/>
            <person name="Andreopoulos B."/>
            <person name="Lipzen A."/>
            <person name="Chen C."/>
            <person name="Yanf M."/>
            <person name="Daum C."/>
            <person name="Ng V."/>
            <person name="Clum A."/>
            <person name="Steindorff A."/>
            <person name="Ohm R."/>
            <person name="Martin F."/>
            <person name="Silar P."/>
            <person name="Natvig D."/>
            <person name="Lalanne C."/>
            <person name="Gautier V."/>
            <person name="Ament-velasquez S.L."/>
            <person name="Kruys A."/>
            <person name="Hutchinson M.I."/>
            <person name="Powell A.J."/>
            <person name="Barry K."/>
            <person name="Miller A.N."/>
            <person name="Grigoriev I.V."/>
            <person name="Debuchy R."/>
            <person name="Gladieux P."/>
            <person name="Thoren M.H."/>
            <person name="Johannesson H."/>
        </authorList>
    </citation>
    <scope>NUCLEOTIDE SEQUENCE</scope>
    <source>
        <strain evidence="3">SMH2392-1A</strain>
    </source>
</reference>
<feature type="transmembrane region" description="Helical" evidence="1">
    <location>
        <begin position="68"/>
        <end position="85"/>
    </location>
</feature>
<feature type="signal peptide" evidence="2">
    <location>
        <begin position="1"/>
        <end position="25"/>
    </location>
</feature>
<feature type="transmembrane region" description="Helical" evidence="1">
    <location>
        <begin position="241"/>
        <end position="260"/>
    </location>
</feature>
<organism evidence="3 4">
    <name type="scientific">Lasiosphaeria miniovina</name>
    <dbReference type="NCBI Taxonomy" id="1954250"/>
    <lineage>
        <taxon>Eukaryota</taxon>
        <taxon>Fungi</taxon>
        <taxon>Dikarya</taxon>
        <taxon>Ascomycota</taxon>
        <taxon>Pezizomycotina</taxon>
        <taxon>Sordariomycetes</taxon>
        <taxon>Sordariomycetidae</taxon>
        <taxon>Sordariales</taxon>
        <taxon>Lasiosphaeriaceae</taxon>
        <taxon>Lasiosphaeria</taxon>
    </lineage>
</organism>
<sequence>MRKSHSKRVFTTLTTLASLLPNIHGAALPGNAPAVWAELERNRANTSALHATPAPAWVAPPEMRGTSGILYSCVLTLFACIYTALHLNIPARRSAGASDAASRLLRDKCVWAFLALVAPEAVLYCAWSQFAEARALARDLRALEAEAAGAGAEAGNSATSGRGDDKAVADADCAFDLKYGFFVVMGGLEMWYPDADGLGGESARTLSAGGVRNLARTALEPLRVPGALIADRSKANTLQKLLVLLQVSWMAAQCATRAAYGLPLTLLELHTLVHVACAVGMYVLWFKKPLDLRTAEAIDRAAYGGLDGVDPAQYFSMNRTKLVADFDARWLQRVDAQELCLYIVQRGVLGALMVVLPIIYSGAHLAPAWDLAGDFGFPSATEALLWKIACIATAASVPALVVSLYLLELVFLAEVPTCLAVFNWVHLNYQGRVFVVVFLVCRVYIVVEAFASLRAVPIGAYLTPSWIEMIPHV</sequence>
<protein>
    <submittedName>
        <fullName evidence="3">Uncharacterized protein</fullName>
    </submittedName>
</protein>
<evidence type="ECO:0000313" key="3">
    <source>
        <dbReference type="EMBL" id="KAK0717483.1"/>
    </source>
</evidence>
<comment type="caution">
    <text evidence="3">The sequence shown here is derived from an EMBL/GenBank/DDBJ whole genome shotgun (WGS) entry which is preliminary data.</text>
</comment>
<dbReference type="PANTHER" id="PTHR35043">
    <property type="entry name" value="TRANSCRIPTION FACTOR DOMAIN-CONTAINING PROTEIN"/>
    <property type="match status" value="1"/>
</dbReference>
<accession>A0AA40DZT1</accession>
<gene>
    <name evidence="3" type="ORF">B0T26DRAFT_775927</name>
</gene>
<keyword evidence="1" id="KW-1133">Transmembrane helix</keyword>
<evidence type="ECO:0000256" key="1">
    <source>
        <dbReference type="SAM" id="Phobius"/>
    </source>
</evidence>
<evidence type="ECO:0000256" key="2">
    <source>
        <dbReference type="SAM" id="SignalP"/>
    </source>
</evidence>
<evidence type="ECO:0000313" key="4">
    <source>
        <dbReference type="Proteomes" id="UP001172101"/>
    </source>
</evidence>
<proteinExistence type="predicted"/>
<dbReference type="RefSeq" id="XP_060296276.1">
    <property type="nucleotide sequence ID" value="XM_060446605.1"/>
</dbReference>
<feature type="chain" id="PRO_5041332357" evidence="2">
    <location>
        <begin position="26"/>
        <end position="473"/>
    </location>
</feature>
<keyword evidence="1" id="KW-0472">Membrane</keyword>